<dbReference type="EMBL" id="WNWS01000007">
    <property type="protein sequence ID" value="KAE9988526.1"/>
    <property type="molecule type" value="Genomic_DNA"/>
</dbReference>
<evidence type="ECO:0000256" key="1">
    <source>
        <dbReference type="SAM" id="MobiDB-lite"/>
    </source>
</evidence>
<feature type="region of interest" description="Disordered" evidence="1">
    <location>
        <begin position="90"/>
        <end position="112"/>
    </location>
</feature>
<sequence length="325" mass="37086">MNPGTPPTMRTYKSKYTRLMEHRTRLIQEASNFNPPHGKTSATSITSSILQSGAAYSDRLQSLPSELLHNIASHYISNEPVLEHHYSTRSKHHTKRMVDGEKPNFPKINRGSNTSDISKKIRNLKTTCSLWSHEHALINVSKRLREIYLDQARKFIRPVFRLTHLNVMSADIFENLIRSPCPFHAPILNVTTFSIEIDEAEIRDLNNMNHWTIKPLLKFIGSFTHAIDASVVVVDTFPALPQSLNSIRHTLMHDLESLESFRAGAIGSQEADLGYIKCSDGEWRSKPSPPPPLTPEMLHKMHGIKWLMKKRQEARESELGRKAEE</sequence>
<organism evidence="2 3">
    <name type="scientific">Venturia inaequalis</name>
    <name type="common">Apple scab fungus</name>
    <dbReference type="NCBI Taxonomy" id="5025"/>
    <lineage>
        <taxon>Eukaryota</taxon>
        <taxon>Fungi</taxon>
        <taxon>Dikarya</taxon>
        <taxon>Ascomycota</taxon>
        <taxon>Pezizomycotina</taxon>
        <taxon>Dothideomycetes</taxon>
        <taxon>Pleosporomycetidae</taxon>
        <taxon>Venturiales</taxon>
        <taxon>Venturiaceae</taxon>
        <taxon>Venturia</taxon>
    </lineage>
</organism>
<proteinExistence type="predicted"/>
<evidence type="ECO:0000313" key="3">
    <source>
        <dbReference type="Proteomes" id="UP000447873"/>
    </source>
</evidence>
<protein>
    <submittedName>
        <fullName evidence="2">Uncharacterized protein</fullName>
    </submittedName>
</protein>
<gene>
    <name evidence="2" type="ORF">EG328_010565</name>
</gene>
<name>A0A8H3ZDR0_VENIN</name>
<comment type="caution">
    <text evidence="2">The sequence shown here is derived from an EMBL/GenBank/DDBJ whole genome shotgun (WGS) entry which is preliminary data.</text>
</comment>
<accession>A0A8H3ZDR0</accession>
<reference evidence="2 3" key="1">
    <citation type="submission" date="2018-12" db="EMBL/GenBank/DDBJ databases">
        <title>Venturia inaequalis Genome Resource.</title>
        <authorList>
            <person name="Lichtner F.J."/>
        </authorList>
    </citation>
    <scope>NUCLEOTIDE SEQUENCE [LARGE SCALE GENOMIC DNA]</scope>
    <source>
        <strain evidence="2 3">120213</strain>
    </source>
</reference>
<evidence type="ECO:0000313" key="2">
    <source>
        <dbReference type="EMBL" id="KAE9988526.1"/>
    </source>
</evidence>
<dbReference type="AlphaFoldDB" id="A0A8H3ZDR0"/>
<dbReference type="Proteomes" id="UP000447873">
    <property type="component" value="Unassembled WGS sequence"/>
</dbReference>